<feature type="chain" id="PRO_5046967436" evidence="1">
    <location>
        <begin position="43"/>
        <end position="203"/>
    </location>
</feature>
<keyword evidence="1" id="KW-0732">Signal</keyword>
<reference evidence="3" key="1">
    <citation type="journal article" date="2019" name="Int. J. Syst. Evol. Microbiol.">
        <title>The Global Catalogue of Microorganisms (GCM) 10K type strain sequencing project: providing services to taxonomists for standard genome sequencing and annotation.</title>
        <authorList>
            <consortium name="The Broad Institute Genomics Platform"/>
            <consortium name="The Broad Institute Genome Sequencing Center for Infectious Disease"/>
            <person name="Wu L."/>
            <person name="Ma J."/>
        </authorList>
    </citation>
    <scope>NUCLEOTIDE SEQUENCE [LARGE SCALE GENOMIC DNA]</scope>
    <source>
        <strain evidence="3">CGMCC 4.7323</strain>
    </source>
</reference>
<accession>A0ABQ2K364</accession>
<evidence type="ECO:0000313" key="2">
    <source>
        <dbReference type="EMBL" id="GGN63918.1"/>
    </source>
</evidence>
<feature type="signal peptide" evidence="1">
    <location>
        <begin position="1"/>
        <end position="42"/>
    </location>
</feature>
<dbReference type="RefSeq" id="WP_229700302.1">
    <property type="nucleotide sequence ID" value="NZ_BMND01000057.1"/>
</dbReference>
<evidence type="ECO:0000313" key="3">
    <source>
        <dbReference type="Proteomes" id="UP000600080"/>
    </source>
</evidence>
<evidence type="ECO:0000256" key="1">
    <source>
        <dbReference type="SAM" id="SignalP"/>
    </source>
</evidence>
<sequence length="203" mass="20285">MRIRRAACRGVARHRTAYRGAARRRVGWSAAVAALLASVALAGCGVTDTGPSDAGAPAAGARTAGGAVVRAYFVAAHGTWPVARPAPPGAGPQTALNALLAGPTPAESARGLVTALPAGTHRVRARAAPGAVDLYLPWLVSELDPVAVSQLACTAASAPGIPGGKRPVDVVVRVHESGLPSGDADSWALTCDESGVAVPVNSR</sequence>
<dbReference type="Proteomes" id="UP000600080">
    <property type="component" value="Unassembled WGS sequence"/>
</dbReference>
<proteinExistence type="predicted"/>
<keyword evidence="3" id="KW-1185">Reference proteome</keyword>
<dbReference type="GeneID" id="301552216"/>
<dbReference type="EMBL" id="BMND01000057">
    <property type="protein sequence ID" value="GGN63918.1"/>
    <property type="molecule type" value="Genomic_DNA"/>
</dbReference>
<keyword evidence="2" id="KW-0449">Lipoprotein</keyword>
<protein>
    <submittedName>
        <fullName evidence="2">Lipoprotein</fullName>
    </submittedName>
</protein>
<organism evidence="2 3">
    <name type="scientific">Streptomyces kronopolitis</name>
    <dbReference type="NCBI Taxonomy" id="1612435"/>
    <lineage>
        <taxon>Bacteria</taxon>
        <taxon>Bacillati</taxon>
        <taxon>Actinomycetota</taxon>
        <taxon>Actinomycetes</taxon>
        <taxon>Kitasatosporales</taxon>
        <taxon>Streptomycetaceae</taxon>
        <taxon>Streptomyces</taxon>
    </lineage>
</organism>
<gene>
    <name evidence="2" type="ORF">GCM10012285_65470</name>
</gene>
<name>A0ABQ2K364_9ACTN</name>
<comment type="caution">
    <text evidence="2">The sequence shown here is derived from an EMBL/GenBank/DDBJ whole genome shotgun (WGS) entry which is preliminary data.</text>
</comment>